<reference evidence="2" key="1">
    <citation type="submission" date="2012-07" db="EMBL/GenBank/DDBJ databases">
        <title>Genome of the Chinese tree shrew, a rising model animal genetically related to primates.</title>
        <authorList>
            <person name="Zhang G."/>
            <person name="Fan Y."/>
            <person name="Yao Y."/>
            <person name="Huang Z."/>
        </authorList>
    </citation>
    <scope>NUCLEOTIDE SEQUENCE [LARGE SCALE GENOMIC DNA]</scope>
</reference>
<evidence type="ECO:0000313" key="1">
    <source>
        <dbReference type="EMBL" id="ELW70457.1"/>
    </source>
</evidence>
<protein>
    <submittedName>
        <fullName evidence="1">Uncharacterized protein</fullName>
    </submittedName>
</protein>
<dbReference type="Proteomes" id="UP000011518">
    <property type="component" value="Unassembled WGS sequence"/>
</dbReference>
<proteinExistence type="predicted"/>
<evidence type="ECO:0000313" key="2">
    <source>
        <dbReference type="Proteomes" id="UP000011518"/>
    </source>
</evidence>
<gene>
    <name evidence="1" type="ORF">TREES_T100019243</name>
</gene>
<organism evidence="1 2">
    <name type="scientific">Tupaia chinensis</name>
    <name type="common">Chinese tree shrew</name>
    <name type="synonym">Tupaia belangeri chinensis</name>
    <dbReference type="NCBI Taxonomy" id="246437"/>
    <lineage>
        <taxon>Eukaryota</taxon>
        <taxon>Metazoa</taxon>
        <taxon>Chordata</taxon>
        <taxon>Craniata</taxon>
        <taxon>Vertebrata</taxon>
        <taxon>Euteleostomi</taxon>
        <taxon>Mammalia</taxon>
        <taxon>Eutheria</taxon>
        <taxon>Euarchontoglires</taxon>
        <taxon>Scandentia</taxon>
        <taxon>Tupaiidae</taxon>
        <taxon>Tupaia</taxon>
    </lineage>
</organism>
<dbReference type="InParanoid" id="L9L9R4"/>
<sequence>MISKYCQTGKSYNDKIERPWAKAHHWGFPNWVVTAASAGTLLLLLRPCYGGQCKGVIAKLAPTGVALVLAGHTTTIAATGQGLS</sequence>
<reference evidence="2" key="2">
    <citation type="journal article" date="2013" name="Nat. Commun.">
        <title>Genome of the Chinese tree shrew.</title>
        <authorList>
            <person name="Fan Y."/>
            <person name="Huang Z.Y."/>
            <person name="Cao C.C."/>
            <person name="Chen C.S."/>
            <person name="Chen Y.X."/>
            <person name="Fan D.D."/>
            <person name="He J."/>
            <person name="Hou H.L."/>
            <person name="Hu L."/>
            <person name="Hu X.T."/>
            <person name="Jiang X.T."/>
            <person name="Lai R."/>
            <person name="Lang Y.S."/>
            <person name="Liang B."/>
            <person name="Liao S.G."/>
            <person name="Mu D."/>
            <person name="Ma Y.Y."/>
            <person name="Niu Y.Y."/>
            <person name="Sun X.Q."/>
            <person name="Xia J.Q."/>
            <person name="Xiao J."/>
            <person name="Xiong Z.Q."/>
            <person name="Xu L."/>
            <person name="Yang L."/>
            <person name="Zhang Y."/>
            <person name="Zhao W."/>
            <person name="Zhao X.D."/>
            <person name="Zheng Y.T."/>
            <person name="Zhou J.M."/>
            <person name="Zhu Y.B."/>
            <person name="Zhang G.J."/>
            <person name="Wang J."/>
            <person name="Yao Y.G."/>
        </authorList>
    </citation>
    <scope>NUCLEOTIDE SEQUENCE [LARGE SCALE GENOMIC DNA]</scope>
</reference>
<dbReference type="EMBL" id="KB320495">
    <property type="protein sequence ID" value="ELW70457.1"/>
    <property type="molecule type" value="Genomic_DNA"/>
</dbReference>
<accession>L9L9R4</accession>
<dbReference type="AlphaFoldDB" id="L9L9R4"/>
<keyword evidence="2" id="KW-1185">Reference proteome</keyword>
<name>L9L9R4_TUPCH</name>